<dbReference type="EC" id="2.7.4.3" evidence="5 7"/>
<dbReference type="PRINTS" id="PR00094">
    <property type="entry name" value="ADENYLTKNASE"/>
</dbReference>
<feature type="binding site" evidence="5">
    <location>
        <begin position="85"/>
        <end position="88"/>
    </location>
    <ligand>
        <name>AMP</name>
        <dbReference type="ChEBI" id="CHEBI:456215"/>
    </ligand>
</feature>
<comment type="similarity">
    <text evidence="5 6">Belongs to the adenylate kinase family.</text>
</comment>
<dbReference type="RefSeq" id="WP_354696094.1">
    <property type="nucleotide sequence ID" value="NZ_JAZHOG010000009.1"/>
</dbReference>
<keyword evidence="3 5" id="KW-0547">Nucleotide-binding</keyword>
<reference evidence="8 9" key="1">
    <citation type="submission" date="2024-02" db="EMBL/GenBank/DDBJ databases">
        <title>A novel Wenzhouxiangellaceae bacterium, isolated from coastal sediments.</title>
        <authorList>
            <person name="Du Z.-J."/>
            <person name="Ye Y.-Q."/>
            <person name="Zhang X.-Y."/>
        </authorList>
    </citation>
    <scope>NUCLEOTIDE SEQUENCE [LARGE SCALE GENOMIC DNA]</scope>
    <source>
        <strain evidence="8 9">CH-27</strain>
    </source>
</reference>
<keyword evidence="5 7" id="KW-0067">ATP-binding</keyword>
<protein>
    <recommendedName>
        <fullName evidence="5 7">Adenylate kinase</fullName>
        <shortName evidence="5">AK</shortName>
        <ecNumber evidence="5 7">2.7.4.3</ecNumber>
    </recommendedName>
    <alternativeName>
        <fullName evidence="5">ATP-AMP transphosphorylase</fullName>
    </alternativeName>
    <alternativeName>
        <fullName evidence="5">ATP:AMP phosphotransferase</fullName>
    </alternativeName>
    <alternativeName>
        <fullName evidence="5">Adenylate monophosphate kinase</fullName>
    </alternativeName>
</protein>
<dbReference type="NCBIfam" id="NF011100">
    <property type="entry name" value="PRK14527.1"/>
    <property type="match status" value="1"/>
</dbReference>
<comment type="caution">
    <text evidence="5">Lacks conserved residue(s) required for the propagation of feature annotation.</text>
</comment>
<evidence type="ECO:0000256" key="3">
    <source>
        <dbReference type="ARBA" id="ARBA00022741"/>
    </source>
</evidence>
<comment type="domain">
    <text evidence="5">Consists of three domains, a large central CORE domain and two small peripheral domains, NMPbind and LID, which undergo movements during catalysis. The LID domain closes over the site of phosphoryl transfer upon ATP binding. Assembling and dissambling the active center during each catalytic cycle provides an effective means to prevent ATP hydrolysis.</text>
</comment>
<keyword evidence="1 5" id="KW-0808">Transferase</keyword>
<feature type="binding site" evidence="5">
    <location>
        <position position="127"/>
    </location>
    <ligand>
        <name>ATP</name>
        <dbReference type="ChEBI" id="CHEBI:30616"/>
    </ligand>
</feature>
<evidence type="ECO:0000256" key="4">
    <source>
        <dbReference type="ARBA" id="ARBA00022777"/>
    </source>
</evidence>
<dbReference type="GO" id="GO:0005524">
    <property type="term" value="F:ATP binding"/>
    <property type="evidence" value="ECO:0007669"/>
    <property type="project" value="UniProtKB-UniRule"/>
</dbReference>
<accession>A0AAW9RL07</accession>
<feature type="binding site" evidence="5">
    <location>
        <position position="144"/>
    </location>
    <ligand>
        <name>AMP</name>
        <dbReference type="ChEBI" id="CHEBI:456215"/>
    </ligand>
</feature>
<keyword evidence="4 5" id="KW-0418">Kinase</keyword>
<evidence type="ECO:0000313" key="8">
    <source>
        <dbReference type="EMBL" id="MEJ8568773.1"/>
    </source>
</evidence>
<comment type="subcellular location">
    <subcellularLocation>
        <location evidence="5 7">Cytoplasm</location>
    </subcellularLocation>
</comment>
<dbReference type="InterPro" id="IPR033690">
    <property type="entry name" value="Adenylat_kinase_CS"/>
</dbReference>
<dbReference type="GO" id="GO:0044209">
    <property type="term" value="P:AMP salvage"/>
    <property type="evidence" value="ECO:0007669"/>
    <property type="project" value="UniProtKB-UniRule"/>
</dbReference>
<evidence type="ECO:0000313" key="9">
    <source>
        <dbReference type="Proteomes" id="UP001359886"/>
    </source>
</evidence>
<keyword evidence="5" id="KW-0963">Cytoplasm</keyword>
<dbReference type="Pfam" id="PF00406">
    <property type="entry name" value="ADK"/>
    <property type="match status" value="1"/>
</dbReference>
<dbReference type="Gene3D" id="3.40.50.300">
    <property type="entry name" value="P-loop containing nucleotide triphosphate hydrolases"/>
    <property type="match status" value="1"/>
</dbReference>
<feature type="binding site" evidence="5">
    <location>
        <position position="36"/>
    </location>
    <ligand>
        <name>AMP</name>
        <dbReference type="ChEBI" id="CHEBI:456215"/>
    </ligand>
</feature>
<feature type="binding site" evidence="5">
    <location>
        <begin position="10"/>
        <end position="15"/>
    </location>
    <ligand>
        <name>ATP</name>
        <dbReference type="ChEBI" id="CHEBI:30616"/>
    </ligand>
</feature>
<sequence length="196" mass="21156">MRIVLLGPPGSGKGTQAARLVEALELPHISTGVLLRAAVEAGSDLGRAAKAVMDRGELVSDDIMLGLIEERLGEDDVRAGFILDGYPRNLTQARALDELLERLEQPVQDALLIDVNEEEVVHRIAGRAAEEGRSDDSEDVVRNRLRVYTEQTAPVVDFYAAKGVLTRILGEGSVDEVFQRIMGALKARESGASTPA</sequence>
<evidence type="ECO:0000256" key="2">
    <source>
        <dbReference type="ARBA" id="ARBA00022727"/>
    </source>
</evidence>
<evidence type="ECO:0000256" key="7">
    <source>
        <dbReference type="RuleBase" id="RU003331"/>
    </source>
</evidence>
<comment type="subunit">
    <text evidence="5 7">Monomer.</text>
</comment>
<dbReference type="HAMAP" id="MF_00235">
    <property type="entry name" value="Adenylate_kinase_Adk"/>
    <property type="match status" value="1"/>
</dbReference>
<dbReference type="InterPro" id="IPR027417">
    <property type="entry name" value="P-loop_NTPase"/>
</dbReference>
<name>A0AAW9RL07_9GAMM</name>
<keyword evidence="2 5" id="KW-0545">Nucleotide biosynthesis</keyword>
<dbReference type="AlphaFoldDB" id="A0AAW9RL07"/>
<dbReference type="PANTHER" id="PTHR23359">
    <property type="entry name" value="NUCLEOTIDE KINASE"/>
    <property type="match status" value="1"/>
</dbReference>
<evidence type="ECO:0000256" key="6">
    <source>
        <dbReference type="RuleBase" id="RU003330"/>
    </source>
</evidence>
<comment type="pathway">
    <text evidence="5">Purine metabolism; AMP biosynthesis via salvage pathway; AMP from ADP: step 1/1.</text>
</comment>
<organism evidence="8 9">
    <name type="scientific">Elongatibacter sediminis</name>
    <dbReference type="NCBI Taxonomy" id="3119006"/>
    <lineage>
        <taxon>Bacteria</taxon>
        <taxon>Pseudomonadati</taxon>
        <taxon>Pseudomonadota</taxon>
        <taxon>Gammaproteobacteria</taxon>
        <taxon>Chromatiales</taxon>
        <taxon>Wenzhouxiangellaceae</taxon>
        <taxon>Elongatibacter</taxon>
    </lineage>
</organism>
<dbReference type="NCBIfam" id="NF001381">
    <property type="entry name" value="PRK00279.1-3"/>
    <property type="match status" value="1"/>
</dbReference>
<proteinExistence type="inferred from homology"/>
<feature type="binding site" evidence="5">
    <location>
        <position position="172"/>
    </location>
    <ligand>
        <name>ATP</name>
        <dbReference type="ChEBI" id="CHEBI:30616"/>
    </ligand>
</feature>
<dbReference type="EMBL" id="JAZHOG010000009">
    <property type="protein sequence ID" value="MEJ8568773.1"/>
    <property type="molecule type" value="Genomic_DNA"/>
</dbReference>
<evidence type="ECO:0000256" key="5">
    <source>
        <dbReference type="HAMAP-Rule" id="MF_00235"/>
    </source>
</evidence>
<dbReference type="InterPro" id="IPR000850">
    <property type="entry name" value="Adenylat/UMP-CMP_kin"/>
</dbReference>
<feature type="binding site" evidence="5">
    <location>
        <position position="31"/>
    </location>
    <ligand>
        <name>AMP</name>
        <dbReference type="ChEBI" id="CHEBI:456215"/>
    </ligand>
</feature>
<feature type="binding site" evidence="5">
    <location>
        <begin position="57"/>
        <end position="59"/>
    </location>
    <ligand>
        <name>AMP</name>
        <dbReference type="ChEBI" id="CHEBI:456215"/>
    </ligand>
</feature>
<feature type="binding site" evidence="5">
    <location>
        <position position="92"/>
    </location>
    <ligand>
        <name>AMP</name>
        <dbReference type="ChEBI" id="CHEBI:456215"/>
    </ligand>
</feature>
<dbReference type="NCBIfam" id="NF011104">
    <property type="entry name" value="PRK14531.1"/>
    <property type="match status" value="1"/>
</dbReference>
<dbReference type="PROSITE" id="PS00113">
    <property type="entry name" value="ADENYLATE_KINASE"/>
    <property type="match status" value="1"/>
</dbReference>
<feature type="binding site" evidence="5">
    <location>
        <position position="133"/>
    </location>
    <ligand>
        <name>AMP</name>
        <dbReference type="ChEBI" id="CHEBI:456215"/>
    </ligand>
</feature>
<feature type="region of interest" description="NMP" evidence="5">
    <location>
        <begin position="30"/>
        <end position="59"/>
    </location>
</feature>
<dbReference type="SUPFAM" id="SSF52540">
    <property type="entry name" value="P-loop containing nucleoside triphosphate hydrolases"/>
    <property type="match status" value="1"/>
</dbReference>
<dbReference type="CDD" id="cd01428">
    <property type="entry name" value="ADK"/>
    <property type="match status" value="1"/>
</dbReference>
<dbReference type="GO" id="GO:0004017">
    <property type="term" value="F:AMP kinase activity"/>
    <property type="evidence" value="ECO:0007669"/>
    <property type="project" value="UniProtKB-UniRule"/>
</dbReference>
<gene>
    <name evidence="5" type="primary">adk</name>
    <name evidence="8" type="ORF">V3330_14155</name>
</gene>
<comment type="function">
    <text evidence="5">Catalyzes the reversible transfer of the terminal phosphate group between ATP and AMP. Plays an important role in cellular energy homeostasis and in adenine nucleotide metabolism.</text>
</comment>
<dbReference type="NCBIfam" id="NF011105">
    <property type="entry name" value="PRK14532.1"/>
    <property type="match status" value="1"/>
</dbReference>
<dbReference type="GO" id="GO:0005737">
    <property type="term" value="C:cytoplasm"/>
    <property type="evidence" value="ECO:0007669"/>
    <property type="project" value="UniProtKB-SubCell"/>
</dbReference>
<comment type="caution">
    <text evidence="8">The sequence shown here is derived from an EMBL/GenBank/DDBJ whole genome shotgun (WGS) entry which is preliminary data.</text>
</comment>
<comment type="catalytic activity">
    <reaction evidence="5 7">
        <text>AMP + ATP = 2 ADP</text>
        <dbReference type="Rhea" id="RHEA:12973"/>
        <dbReference type="ChEBI" id="CHEBI:30616"/>
        <dbReference type="ChEBI" id="CHEBI:456215"/>
        <dbReference type="ChEBI" id="CHEBI:456216"/>
        <dbReference type="EC" id="2.7.4.3"/>
    </reaction>
</comment>
<dbReference type="Proteomes" id="UP001359886">
    <property type="component" value="Unassembled WGS sequence"/>
</dbReference>
<evidence type="ECO:0000256" key="1">
    <source>
        <dbReference type="ARBA" id="ARBA00022679"/>
    </source>
</evidence>
<keyword evidence="9" id="KW-1185">Reference proteome</keyword>